<dbReference type="EMBL" id="LAZR01013575">
    <property type="protein sequence ID" value="KKM21329.1"/>
    <property type="molecule type" value="Genomic_DNA"/>
</dbReference>
<proteinExistence type="predicted"/>
<gene>
    <name evidence="1" type="ORF">LCGC14_1636530</name>
</gene>
<comment type="caution">
    <text evidence="1">The sequence shown here is derived from an EMBL/GenBank/DDBJ whole genome shotgun (WGS) entry which is preliminary data.</text>
</comment>
<sequence>MAGATVTAVALAPFANVNLPLIGDQPVHGKGAAVFVAQFDLSGDFTGYNFGKNRQNPDVTTMGNDDRVLLAGIRDGSMSVQGVFNAATDKSDEEFAALDGVETVFTASPTAAAAIGDRAHMVNGFIDNYQPRSSITDAVRFSSGITASAGAYLGQIIHHNNQESSVGDSASINYGATTTTGATAFIHVTQFDGTDATITVEDATTEPTYGSLVAFTQVTGLTSEKVEVTGEVLKFVRVALTGTFTTITFVVSFSRTLA</sequence>
<dbReference type="AlphaFoldDB" id="A0A0F9INB2"/>
<name>A0A0F9INB2_9ZZZZ</name>
<accession>A0A0F9INB2</accession>
<reference evidence="1" key="1">
    <citation type="journal article" date="2015" name="Nature">
        <title>Complex archaea that bridge the gap between prokaryotes and eukaryotes.</title>
        <authorList>
            <person name="Spang A."/>
            <person name="Saw J.H."/>
            <person name="Jorgensen S.L."/>
            <person name="Zaremba-Niedzwiedzka K."/>
            <person name="Martijn J."/>
            <person name="Lind A.E."/>
            <person name="van Eijk R."/>
            <person name="Schleper C."/>
            <person name="Guy L."/>
            <person name="Ettema T.J."/>
        </authorList>
    </citation>
    <scope>NUCLEOTIDE SEQUENCE</scope>
</reference>
<organism evidence="1">
    <name type="scientific">marine sediment metagenome</name>
    <dbReference type="NCBI Taxonomy" id="412755"/>
    <lineage>
        <taxon>unclassified sequences</taxon>
        <taxon>metagenomes</taxon>
        <taxon>ecological metagenomes</taxon>
    </lineage>
</organism>
<protein>
    <submittedName>
        <fullName evidence="1">Uncharacterized protein</fullName>
    </submittedName>
</protein>
<evidence type="ECO:0000313" key="1">
    <source>
        <dbReference type="EMBL" id="KKM21329.1"/>
    </source>
</evidence>